<protein>
    <recommendedName>
        <fullName evidence="2">Cryptic loci regulator 2 C-terminal domain-containing protein</fullName>
    </recommendedName>
</protein>
<feature type="compositionally biased region" description="Basic and acidic residues" evidence="1">
    <location>
        <begin position="497"/>
        <end position="506"/>
    </location>
</feature>
<comment type="caution">
    <text evidence="3">The sequence shown here is derived from an EMBL/GenBank/DDBJ whole genome shotgun (WGS) entry which is preliminary data.</text>
</comment>
<evidence type="ECO:0000313" key="3">
    <source>
        <dbReference type="EMBL" id="KAH0559845.1"/>
    </source>
</evidence>
<name>A0A9P8RQX2_9PEZI</name>
<dbReference type="PANTHER" id="PTHR38046">
    <property type="entry name" value="CRYPTIC LOCI REGULATOR 2"/>
    <property type="match status" value="1"/>
</dbReference>
<reference evidence="3" key="1">
    <citation type="submission" date="2021-03" db="EMBL/GenBank/DDBJ databases">
        <title>Comparative genomics and phylogenomic investigation of the class Geoglossomycetes provide insights into ecological specialization and systematics.</title>
        <authorList>
            <person name="Melie T."/>
            <person name="Pirro S."/>
            <person name="Miller A.N."/>
            <person name="Quandt A."/>
        </authorList>
    </citation>
    <scope>NUCLEOTIDE SEQUENCE</scope>
    <source>
        <strain evidence="3">CAQ_001_2017</strain>
    </source>
</reference>
<dbReference type="PANTHER" id="PTHR38046:SF1">
    <property type="entry name" value="CRYPTIC LOCI REGULATOR 2"/>
    <property type="match status" value="1"/>
</dbReference>
<organism evidence="3 4">
    <name type="scientific">Trichoglossum hirsutum</name>
    <dbReference type="NCBI Taxonomy" id="265104"/>
    <lineage>
        <taxon>Eukaryota</taxon>
        <taxon>Fungi</taxon>
        <taxon>Dikarya</taxon>
        <taxon>Ascomycota</taxon>
        <taxon>Pezizomycotina</taxon>
        <taxon>Geoglossomycetes</taxon>
        <taxon>Geoglossales</taxon>
        <taxon>Geoglossaceae</taxon>
        <taxon>Trichoglossum</taxon>
    </lineage>
</organism>
<accession>A0A9P8RQX2</accession>
<dbReference type="InterPro" id="IPR038986">
    <property type="entry name" value="Clr2"/>
</dbReference>
<dbReference type="EMBL" id="JAGHQM010000509">
    <property type="protein sequence ID" value="KAH0559845.1"/>
    <property type="molecule type" value="Genomic_DNA"/>
</dbReference>
<dbReference type="InterPro" id="IPR018839">
    <property type="entry name" value="Tscrpt-silencing_Clr2_C"/>
</dbReference>
<feature type="compositionally biased region" description="Polar residues" evidence="1">
    <location>
        <begin position="441"/>
        <end position="451"/>
    </location>
</feature>
<dbReference type="GO" id="GO:0070824">
    <property type="term" value="C:SHREC complex"/>
    <property type="evidence" value="ECO:0007669"/>
    <property type="project" value="InterPro"/>
</dbReference>
<gene>
    <name evidence="3" type="ORF">GP486_003642</name>
</gene>
<feature type="region of interest" description="Disordered" evidence="1">
    <location>
        <begin position="484"/>
        <end position="559"/>
    </location>
</feature>
<sequence>MSHSADGRTQESCKCIYCDRAPKAARVLKHKERAPVMKTLDGNADLWQAFFEKFKKEGSIDQDLRDPENMELVASRQALDDTYKEIRNSPSYRHRVGELVLFYEVNPDTRAPVTLDPKTQKPTFLLEWKAGVISRQNDEDREPLVEEDLFFEREKRWAITYSGFKVEFFPDPRASEPKKWSKRMTYVPLHRVRPFNYWEEVLACIPKEKWHPTINHAMAVLSSIAVLDCFHINGVWPNAATSCRSVWVGAELICIGDAVRLKPKEHHDQEITDVLVVDSMTALGENYDRPDFSYRVRLAGRAFTTNANHRSEIFNPTIVNEQTLYTTLPSSMLGRIWYHLPDSESNFVVSVDCVIGRLHGDVAMAAWFDKPGTFDVGLHGLLQGREYSRTCYGHTGEQHWRWAKTRVQQLGLTEINGVNISKGEEVMDSDALRGHMKVLNSHGTGSGNSDVESAESFPDSREQIRGASDSASARAVLGGRGFIPAQSLGGTQSAGGRSEENDLSDKEVEEIILDIANGRGLQDNEEGRLDDGSEKTSDPRSEDDELSTPNVKRLKINRH</sequence>
<dbReference type="AlphaFoldDB" id="A0A9P8RQX2"/>
<dbReference type="GO" id="GO:0033553">
    <property type="term" value="C:rDNA heterochromatin"/>
    <property type="evidence" value="ECO:0007669"/>
    <property type="project" value="TreeGrafter"/>
</dbReference>
<dbReference type="GO" id="GO:0031934">
    <property type="term" value="C:mating-type region heterochromatin"/>
    <property type="evidence" value="ECO:0007669"/>
    <property type="project" value="TreeGrafter"/>
</dbReference>
<dbReference type="Pfam" id="PF10383">
    <property type="entry name" value="Clr2"/>
    <property type="match status" value="1"/>
</dbReference>
<evidence type="ECO:0000256" key="1">
    <source>
        <dbReference type="SAM" id="MobiDB-lite"/>
    </source>
</evidence>
<feature type="compositionally biased region" description="Basic and acidic residues" evidence="1">
    <location>
        <begin position="525"/>
        <end position="540"/>
    </location>
</feature>
<feature type="domain" description="Cryptic loci regulator 2 C-terminal" evidence="2">
    <location>
        <begin position="243"/>
        <end position="358"/>
    </location>
</feature>
<dbReference type="Proteomes" id="UP000750711">
    <property type="component" value="Unassembled WGS sequence"/>
</dbReference>
<feature type="region of interest" description="Disordered" evidence="1">
    <location>
        <begin position="437"/>
        <end position="471"/>
    </location>
</feature>
<evidence type="ECO:0000259" key="2">
    <source>
        <dbReference type="Pfam" id="PF10383"/>
    </source>
</evidence>
<dbReference type="GO" id="GO:0030466">
    <property type="term" value="P:silent mating-type cassette heterochromatin formation"/>
    <property type="evidence" value="ECO:0007669"/>
    <property type="project" value="TreeGrafter"/>
</dbReference>
<proteinExistence type="predicted"/>
<keyword evidence="4" id="KW-1185">Reference proteome</keyword>
<evidence type="ECO:0000313" key="4">
    <source>
        <dbReference type="Proteomes" id="UP000750711"/>
    </source>
</evidence>